<evidence type="ECO:0000259" key="1">
    <source>
        <dbReference type="PROSITE" id="PS50943"/>
    </source>
</evidence>
<evidence type="ECO:0000313" key="2">
    <source>
        <dbReference type="EMBL" id="EPI06267.1"/>
    </source>
</evidence>
<dbReference type="CDD" id="cd00093">
    <property type="entry name" value="HTH_XRE"/>
    <property type="match status" value="1"/>
</dbReference>
<sequence>MNYEKGESYPNGIMIEQLAEALEVPIEELLTNPETKDLQEKLEQFEKLEHYEEYDILEKLEYLEDNQELDRLVSEEKLLHCIQEKVNFNFEMKTYTKDMRINELAERLGGTSTRPIKEQIQLINLEYDMKIKDSIEELYNEYLKNCSL</sequence>
<evidence type="ECO:0000313" key="3">
    <source>
        <dbReference type="Proteomes" id="UP000015750"/>
    </source>
</evidence>
<gene>
    <name evidence="2" type="ORF">D358_02128</name>
</gene>
<name>A0ABC9THC1_ENTFL</name>
<dbReference type="Proteomes" id="UP000015750">
    <property type="component" value="Unassembled WGS sequence"/>
</dbReference>
<protein>
    <recommendedName>
        <fullName evidence="1">HTH cro/C1-type domain-containing protein</fullName>
    </recommendedName>
</protein>
<reference evidence="2 3" key="1">
    <citation type="submission" date="2013-06" db="EMBL/GenBank/DDBJ databases">
        <authorList>
            <person name="Weinstock G."/>
            <person name="Sodergren E."/>
            <person name="Lobos E.A."/>
            <person name="Fulton L."/>
            <person name="Fulton R."/>
            <person name="Courtney L."/>
            <person name="Fronick C."/>
            <person name="O'Laughlin M."/>
            <person name="Godfrey J."/>
            <person name="Wilson R.M."/>
            <person name="Miner T."/>
            <person name="Farmer C."/>
            <person name="Delehaunty K."/>
            <person name="Cordes M."/>
            <person name="Minx P."/>
            <person name="Tomlinson C."/>
            <person name="Chen J."/>
            <person name="Wollam A."/>
            <person name="Pepin K.H."/>
            <person name="Bhonagiri V."/>
            <person name="Zhang X."/>
            <person name="Warren W."/>
            <person name="Mitreva M."/>
            <person name="Mardis E.R."/>
            <person name="Wilson R.K."/>
        </authorList>
    </citation>
    <scope>NUCLEOTIDE SEQUENCE [LARGE SCALE GENOMIC DNA]</scope>
    <source>
        <strain evidence="2 3">RP2S-4</strain>
    </source>
</reference>
<dbReference type="PROSITE" id="PS50943">
    <property type="entry name" value="HTH_CROC1"/>
    <property type="match status" value="1"/>
</dbReference>
<dbReference type="Gene3D" id="1.10.260.40">
    <property type="entry name" value="lambda repressor-like DNA-binding domains"/>
    <property type="match status" value="1"/>
</dbReference>
<organism evidence="2 3">
    <name type="scientific">Enterococcus faecalis RP2S-4</name>
    <dbReference type="NCBI Taxonomy" id="1244145"/>
    <lineage>
        <taxon>Bacteria</taxon>
        <taxon>Bacillati</taxon>
        <taxon>Bacillota</taxon>
        <taxon>Bacilli</taxon>
        <taxon>Lactobacillales</taxon>
        <taxon>Enterococcaceae</taxon>
        <taxon>Enterococcus</taxon>
    </lineage>
</organism>
<dbReference type="InterPro" id="IPR010982">
    <property type="entry name" value="Lambda_DNA-bd_dom_sf"/>
</dbReference>
<dbReference type="InterPro" id="IPR001387">
    <property type="entry name" value="Cro/C1-type_HTH"/>
</dbReference>
<comment type="caution">
    <text evidence="2">The sequence shown here is derived from an EMBL/GenBank/DDBJ whole genome shotgun (WGS) entry which is preliminary data.</text>
</comment>
<feature type="domain" description="HTH cro/C1-type" evidence="1">
    <location>
        <begin position="2"/>
        <end position="29"/>
    </location>
</feature>
<dbReference type="EMBL" id="ATIR01000079">
    <property type="protein sequence ID" value="EPI06267.1"/>
    <property type="molecule type" value="Genomic_DNA"/>
</dbReference>
<accession>A0ABC9THC1</accession>
<proteinExistence type="predicted"/>
<dbReference type="AlphaFoldDB" id="A0ABC9THC1"/>